<name>A0A6B2FZW3_MYXSQ</name>
<accession>A0A6B2FZW3</accession>
<keyword evidence="1" id="KW-0812">Transmembrane</keyword>
<reference evidence="2" key="1">
    <citation type="submission" date="2018-11" db="EMBL/GenBank/DDBJ databases">
        <title>Myxobolus squamalis genome and transcriptome.</title>
        <authorList>
            <person name="Yahalomi D."/>
            <person name="Atkinson S.D."/>
            <person name="Neuhof M."/>
            <person name="Chang E.S."/>
            <person name="Philippe H."/>
            <person name="Cartwright P."/>
            <person name="Bartholomew J.L."/>
            <person name="Huchon D."/>
        </authorList>
    </citation>
    <scope>NUCLEOTIDE SEQUENCE</scope>
    <source>
        <strain evidence="2">71B08</strain>
        <tissue evidence="2">Whole</tissue>
    </source>
</reference>
<keyword evidence="1" id="KW-0472">Membrane</keyword>
<evidence type="ECO:0000313" key="2">
    <source>
        <dbReference type="EMBL" id="NDJ96820.1"/>
    </source>
</evidence>
<protein>
    <submittedName>
        <fullName evidence="2">Phosphoinositide phosphatase SAC1 (Trinotate prediction)</fullName>
    </submittedName>
</protein>
<keyword evidence="1" id="KW-1133">Transmembrane helix</keyword>
<dbReference type="EMBL" id="GHBR01001674">
    <property type="protein sequence ID" value="NDJ96820.1"/>
    <property type="molecule type" value="Transcribed_RNA"/>
</dbReference>
<evidence type="ECO:0000256" key="1">
    <source>
        <dbReference type="SAM" id="Phobius"/>
    </source>
</evidence>
<dbReference type="AlphaFoldDB" id="A0A6B2FZW3"/>
<organism evidence="2">
    <name type="scientific">Myxobolus squamalis</name>
    <name type="common">Myxosporean</name>
    <dbReference type="NCBI Taxonomy" id="59785"/>
    <lineage>
        <taxon>Eukaryota</taxon>
        <taxon>Metazoa</taxon>
        <taxon>Cnidaria</taxon>
        <taxon>Myxozoa</taxon>
        <taxon>Myxosporea</taxon>
        <taxon>Bivalvulida</taxon>
        <taxon>Platysporina</taxon>
        <taxon>Myxobolidae</taxon>
        <taxon>Myxobolus</taxon>
    </lineage>
</organism>
<proteinExistence type="predicted"/>
<feature type="transmembrane region" description="Helical" evidence="1">
    <location>
        <begin position="53"/>
        <end position="75"/>
    </location>
</feature>
<sequence length="127" mass="14739">MVNDLRYSVLRYFYGNFSDGHRQDSLDLISGSYNFNTSLLEAYPKQQKSSFSAILPILFLSLLMILIGDLFFLTSSLQDRLIFAILIVVGMIFIAKYIFRHPQKYVDLPLLISLNNRDKFNKFKGKN</sequence>
<feature type="transmembrane region" description="Helical" evidence="1">
    <location>
        <begin position="81"/>
        <end position="99"/>
    </location>
</feature>